<proteinExistence type="predicted"/>
<accession>A0A9Q0H263</accession>
<protein>
    <submittedName>
        <fullName evidence="1">Uncharacterized protein</fullName>
    </submittedName>
</protein>
<dbReference type="EMBL" id="JAMYWD010000011">
    <property type="protein sequence ID" value="KAJ4957296.1"/>
    <property type="molecule type" value="Genomic_DNA"/>
</dbReference>
<comment type="caution">
    <text evidence="1">The sequence shown here is derived from an EMBL/GenBank/DDBJ whole genome shotgun (WGS) entry which is preliminary data.</text>
</comment>
<keyword evidence="2" id="KW-1185">Reference proteome</keyword>
<dbReference type="Proteomes" id="UP001141806">
    <property type="component" value="Unassembled WGS sequence"/>
</dbReference>
<organism evidence="1 2">
    <name type="scientific">Protea cynaroides</name>
    <dbReference type="NCBI Taxonomy" id="273540"/>
    <lineage>
        <taxon>Eukaryota</taxon>
        <taxon>Viridiplantae</taxon>
        <taxon>Streptophyta</taxon>
        <taxon>Embryophyta</taxon>
        <taxon>Tracheophyta</taxon>
        <taxon>Spermatophyta</taxon>
        <taxon>Magnoliopsida</taxon>
        <taxon>Proteales</taxon>
        <taxon>Proteaceae</taxon>
        <taxon>Protea</taxon>
    </lineage>
</organism>
<dbReference type="AlphaFoldDB" id="A0A9Q0H263"/>
<evidence type="ECO:0000313" key="1">
    <source>
        <dbReference type="EMBL" id="KAJ4957296.1"/>
    </source>
</evidence>
<name>A0A9Q0H263_9MAGN</name>
<reference evidence="1" key="1">
    <citation type="journal article" date="2023" name="Plant J.">
        <title>The genome of the king protea, Protea cynaroides.</title>
        <authorList>
            <person name="Chang J."/>
            <person name="Duong T.A."/>
            <person name="Schoeman C."/>
            <person name="Ma X."/>
            <person name="Roodt D."/>
            <person name="Barker N."/>
            <person name="Li Z."/>
            <person name="Van de Peer Y."/>
            <person name="Mizrachi E."/>
        </authorList>
    </citation>
    <scope>NUCLEOTIDE SEQUENCE</scope>
    <source>
        <tissue evidence="1">Young leaves</tissue>
    </source>
</reference>
<sequence length="149" mass="15929">MAEIVYLSSFSNGVVLSLACSKAQALAALLTHTLLLLESDCVVVVGGAVDAGHQCYWRGKGYGRGAGLEYKSNALILWDSEDFLQLGAKSEGIRRSIVPQQVSLMAPLVPSQPLAGGGTQPFMSFATGSSDMVMSRYEPVSRQVRFDAR</sequence>
<gene>
    <name evidence="1" type="ORF">NE237_014079</name>
</gene>
<evidence type="ECO:0000313" key="2">
    <source>
        <dbReference type="Proteomes" id="UP001141806"/>
    </source>
</evidence>